<organism evidence="9 10">
    <name type="scientific">Acuticoccus sediminis</name>
    <dbReference type="NCBI Taxonomy" id="2184697"/>
    <lineage>
        <taxon>Bacteria</taxon>
        <taxon>Pseudomonadati</taxon>
        <taxon>Pseudomonadota</taxon>
        <taxon>Alphaproteobacteria</taxon>
        <taxon>Hyphomicrobiales</taxon>
        <taxon>Amorphaceae</taxon>
        <taxon>Acuticoccus</taxon>
    </lineage>
</organism>
<comment type="caution">
    <text evidence="9">The sequence shown here is derived from an EMBL/GenBank/DDBJ whole genome shotgun (WGS) entry which is preliminary data.</text>
</comment>
<name>A0A8B2NSB6_9HYPH</name>
<keyword evidence="10" id="KW-1185">Reference proteome</keyword>
<evidence type="ECO:0000256" key="1">
    <source>
        <dbReference type="ARBA" id="ARBA00004651"/>
    </source>
</evidence>
<evidence type="ECO:0000256" key="4">
    <source>
        <dbReference type="ARBA" id="ARBA00022692"/>
    </source>
</evidence>
<evidence type="ECO:0000256" key="6">
    <source>
        <dbReference type="ARBA" id="ARBA00023136"/>
    </source>
</evidence>
<reference evidence="9 10" key="1">
    <citation type="submission" date="2018-05" db="EMBL/GenBank/DDBJ databases">
        <title>Acuticoccus sediminis sp. nov., isolated from deep-sea sediment of Indian Ocean.</title>
        <authorList>
            <person name="Liu X."/>
            <person name="Lai Q."/>
            <person name="Du Y."/>
            <person name="Sun F."/>
            <person name="Zhang X."/>
            <person name="Wang S."/>
            <person name="Shao Z."/>
        </authorList>
    </citation>
    <scope>NUCLEOTIDE SEQUENCE [LARGE SCALE GENOMIC DNA]</scope>
    <source>
        <strain evidence="9 10">PTG4-2</strain>
    </source>
</reference>
<evidence type="ECO:0000313" key="10">
    <source>
        <dbReference type="Proteomes" id="UP000249590"/>
    </source>
</evidence>
<keyword evidence="5 7" id="KW-1133">Transmembrane helix</keyword>
<comment type="similarity">
    <text evidence="2 7">Belongs to the UPF0056 (MarC) family.</text>
</comment>
<feature type="transmembrane region" description="Helical" evidence="7">
    <location>
        <begin position="140"/>
        <end position="160"/>
    </location>
</feature>
<evidence type="ECO:0000256" key="3">
    <source>
        <dbReference type="ARBA" id="ARBA00022475"/>
    </source>
</evidence>
<keyword evidence="6 7" id="KW-0472">Membrane</keyword>
<evidence type="ECO:0000256" key="2">
    <source>
        <dbReference type="ARBA" id="ARBA00009784"/>
    </source>
</evidence>
<dbReference type="EMBL" id="QHHQ01000004">
    <property type="protein sequence ID" value="RAI00263.1"/>
    <property type="molecule type" value="Genomic_DNA"/>
</dbReference>
<feature type="transmembrane region" description="Helical" evidence="7">
    <location>
        <begin position="212"/>
        <end position="235"/>
    </location>
</feature>
<feature type="transmembrane region" description="Helical" evidence="7">
    <location>
        <begin position="241"/>
        <end position="263"/>
    </location>
</feature>
<feature type="transmembrane region" description="Helical" evidence="7">
    <location>
        <begin position="80"/>
        <end position="102"/>
    </location>
</feature>
<dbReference type="PANTHER" id="PTHR33508">
    <property type="entry name" value="UPF0056 MEMBRANE PROTEIN YHCE"/>
    <property type="match status" value="1"/>
</dbReference>
<evidence type="ECO:0000256" key="5">
    <source>
        <dbReference type="ARBA" id="ARBA00022989"/>
    </source>
</evidence>
<dbReference type="Proteomes" id="UP000249590">
    <property type="component" value="Unassembled WGS sequence"/>
</dbReference>
<dbReference type="Pfam" id="PF01914">
    <property type="entry name" value="MarC"/>
    <property type="match status" value="1"/>
</dbReference>
<gene>
    <name evidence="9" type="ORF">DLJ53_21415</name>
</gene>
<dbReference type="AlphaFoldDB" id="A0A8B2NSB6"/>
<proteinExistence type="inferred from homology"/>
<sequence>MGTPAVPLAKGPRSTGPFVCLDSGFRPRRAPVRGARSPRLPFPGPHPSGPSGHLPSGREGPIDDEASVGALLDIIQEQFIIMWVVIDPIGTLPVFVAVTAGMTAARRRKTAVKAILIAFCVLFGFLVVGQIVLEGLGLPLASFQIAGAIVLFMFAMHMIFGPGKPAEDLETEQGPDVAVFPLAMPSIASPGAMLTIVILTDNARFSVPHQTITAVLMAVVLAITLGIMLAAGPIMRVIGDTGAAIISRVMGLILAAVAVDAAIEGMRTIGIIPALAGS</sequence>
<dbReference type="PANTHER" id="PTHR33508:SF1">
    <property type="entry name" value="UPF0056 MEMBRANE PROTEIN YHCE"/>
    <property type="match status" value="1"/>
</dbReference>
<dbReference type="OrthoDB" id="21094at2"/>
<protein>
    <recommendedName>
        <fullName evidence="7">UPF0056 membrane protein</fullName>
    </recommendedName>
</protein>
<dbReference type="NCBIfam" id="TIGR00427">
    <property type="entry name" value="NAAT family transporter"/>
    <property type="match status" value="1"/>
</dbReference>
<dbReference type="GO" id="GO:0005886">
    <property type="term" value="C:plasma membrane"/>
    <property type="evidence" value="ECO:0007669"/>
    <property type="project" value="UniProtKB-SubCell"/>
</dbReference>
<feature type="transmembrane region" description="Helical" evidence="7">
    <location>
        <begin position="180"/>
        <end position="200"/>
    </location>
</feature>
<evidence type="ECO:0000256" key="8">
    <source>
        <dbReference type="SAM" id="MobiDB-lite"/>
    </source>
</evidence>
<comment type="subcellular location">
    <subcellularLocation>
        <location evidence="1 7">Cell membrane</location>
        <topology evidence="1 7">Multi-pass membrane protein</topology>
    </subcellularLocation>
</comment>
<evidence type="ECO:0000256" key="7">
    <source>
        <dbReference type="RuleBase" id="RU362048"/>
    </source>
</evidence>
<keyword evidence="4 7" id="KW-0812">Transmembrane</keyword>
<dbReference type="InterPro" id="IPR002771">
    <property type="entry name" value="Multi_antbiot-R_MarC"/>
</dbReference>
<evidence type="ECO:0000313" key="9">
    <source>
        <dbReference type="EMBL" id="RAI00263.1"/>
    </source>
</evidence>
<feature type="transmembrane region" description="Helical" evidence="7">
    <location>
        <begin position="114"/>
        <end position="133"/>
    </location>
</feature>
<accession>A0A8B2NSB6</accession>
<feature type="region of interest" description="Disordered" evidence="8">
    <location>
        <begin position="24"/>
        <end position="59"/>
    </location>
</feature>
<keyword evidence="3" id="KW-1003">Cell membrane</keyword>